<feature type="non-terminal residue" evidence="1">
    <location>
        <position position="156"/>
    </location>
</feature>
<evidence type="ECO:0000313" key="2">
    <source>
        <dbReference type="Proteomes" id="UP000828390"/>
    </source>
</evidence>
<gene>
    <name evidence="1" type="ORF">DPMN_029134</name>
</gene>
<protein>
    <submittedName>
        <fullName evidence="1">Uncharacterized protein</fullName>
    </submittedName>
</protein>
<organism evidence="1 2">
    <name type="scientific">Dreissena polymorpha</name>
    <name type="common">Zebra mussel</name>
    <name type="synonym">Mytilus polymorpha</name>
    <dbReference type="NCBI Taxonomy" id="45954"/>
    <lineage>
        <taxon>Eukaryota</taxon>
        <taxon>Metazoa</taxon>
        <taxon>Spiralia</taxon>
        <taxon>Lophotrochozoa</taxon>
        <taxon>Mollusca</taxon>
        <taxon>Bivalvia</taxon>
        <taxon>Autobranchia</taxon>
        <taxon>Heteroconchia</taxon>
        <taxon>Euheterodonta</taxon>
        <taxon>Imparidentia</taxon>
        <taxon>Neoheterodontei</taxon>
        <taxon>Myida</taxon>
        <taxon>Dreissenoidea</taxon>
        <taxon>Dreissenidae</taxon>
        <taxon>Dreissena</taxon>
    </lineage>
</organism>
<name>A0A9D4LYM0_DREPO</name>
<dbReference type="Proteomes" id="UP000828390">
    <property type="component" value="Unassembled WGS sequence"/>
</dbReference>
<proteinExistence type="predicted"/>
<dbReference type="EMBL" id="JAIWYP010000002">
    <property type="protein sequence ID" value="KAH3866082.1"/>
    <property type="molecule type" value="Genomic_DNA"/>
</dbReference>
<keyword evidence="2" id="KW-1185">Reference proteome</keyword>
<comment type="caution">
    <text evidence="1">The sequence shown here is derived from an EMBL/GenBank/DDBJ whole genome shotgun (WGS) entry which is preliminary data.</text>
</comment>
<accession>A0A9D4LYM0</accession>
<reference evidence="1" key="1">
    <citation type="journal article" date="2019" name="bioRxiv">
        <title>The Genome of the Zebra Mussel, Dreissena polymorpha: A Resource for Invasive Species Research.</title>
        <authorList>
            <person name="McCartney M.A."/>
            <person name="Auch B."/>
            <person name="Kono T."/>
            <person name="Mallez S."/>
            <person name="Zhang Y."/>
            <person name="Obille A."/>
            <person name="Becker A."/>
            <person name="Abrahante J.E."/>
            <person name="Garbe J."/>
            <person name="Badalamenti J.P."/>
            <person name="Herman A."/>
            <person name="Mangelson H."/>
            <person name="Liachko I."/>
            <person name="Sullivan S."/>
            <person name="Sone E.D."/>
            <person name="Koren S."/>
            <person name="Silverstein K.A.T."/>
            <person name="Beckman K.B."/>
            <person name="Gohl D.M."/>
        </authorList>
    </citation>
    <scope>NUCLEOTIDE SEQUENCE</scope>
    <source>
        <strain evidence="1">Duluth1</strain>
        <tissue evidence="1">Whole animal</tissue>
    </source>
</reference>
<evidence type="ECO:0000313" key="1">
    <source>
        <dbReference type="EMBL" id="KAH3866082.1"/>
    </source>
</evidence>
<dbReference type="AlphaFoldDB" id="A0A9D4LYM0"/>
<reference evidence="1" key="2">
    <citation type="submission" date="2020-11" db="EMBL/GenBank/DDBJ databases">
        <authorList>
            <person name="McCartney M.A."/>
            <person name="Auch B."/>
            <person name="Kono T."/>
            <person name="Mallez S."/>
            <person name="Becker A."/>
            <person name="Gohl D.M."/>
            <person name="Silverstein K.A.T."/>
            <person name="Koren S."/>
            <person name="Bechman K.B."/>
            <person name="Herman A."/>
            <person name="Abrahante J.E."/>
            <person name="Garbe J."/>
        </authorList>
    </citation>
    <scope>NUCLEOTIDE SEQUENCE</scope>
    <source>
        <strain evidence="1">Duluth1</strain>
        <tissue evidence="1">Whole animal</tissue>
    </source>
</reference>
<sequence length="156" mass="16874">TDGKVSSEDWSATYGPVDNLLPYDKSNNTAYVETSPLNHVSRLSSVDVSPKPSHLTTAIALLLVSVHGPWSVITFHVPSVVPSGANFIDGLSPWAVVLIPDYNRSGLDSVVSYLSFPFGELEALLVLGENQLCLTSRESCFPAAKYYLNAEHPTSH</sequence>